<evidence type="ECO:0000313" key="1">
    <source>
        <dbReference type="EMBL" id="MBU5592493.1"/>
    </source>
</evidence>
<organism evidence="1 2">
    <name type="scientific">Clostridium simiarum</name>
    <dbReference type="NCBI Taxonomy" id="2841506"/>
    <lineage>
        <taxon>Bacteria</taxon>
        <taxon>Bacillati</taxon>
        <taxon>Bacillota</taxon>
        <taxon>Clostridia</taxon>
        <taxon>Eubacteriales</taxon>
        <taxon>Clostridiaceae</taxon>
        <taxon>Clostridium</taxon>
    </lineage>
</organism>
<comment type="caution">
    <text evidence="1">The sequence shown here is derived from an EMBL/GenBank/DDBJ whole genome shotgun (WGS) entry which is preliminary data.</text>
</comment>
<reference evidence="1 2" key="1">
    <citation type="submission" date="2021-06" db="EMBL/GenBank/DDBJ databases">
        <authorList>
            <person name="Sun Q."/>
            <person name="Li D."/>
        </authorList>
    </citation>
    <scope>NUCLEOTIDE SEQUENCE [LARGE SCALE GENOMIC DNA]</scope>
    <source>
        <strain evidence="1 2">MSJ-4</strain>
    </source>
</reference>
<name>A0ABS6F4F5_9CLOT</name>
<dbReference type="EMBL" id="JAHLQL010000004">
    <property type="protein sequence ID" value="MBU5592493.1"/>
    <property type="molecule type" value="Genomic_DNA"/>
</dbReference>
<keyword evidence="2" id="KW-1185">Reference proteome</keyword>
<dbReference type="Proteomes" id="UP000736583">
    <property type="component" value="Unassembled WGS sequence"/>
</dbReference>
<protein>
    <submittedName>
        <fullName evidence="1">Uncharacterized protein</fullName>
    </submittedName>
</protein>
<gene>
    <name evidence="1" type="ORF">KQI89_12080</name>
</gene>
<dbReference type="RefSeq" id="WP_216457271.1">
    <property type="nucleotide sequence ID" value="NZ_JAHLQL010000004.1"/>
</dbReference>
<evidence type="ECO:0000313" key="2">
    <source>
        <dbReference type="Proteomes" id="UP000736583"/>
    </source>
</evidence>
<sequence length="65" mass="7376">MLKDGLNYNNYTAKIKATNEELIYDKETVGAFFYENSDGEIPKSVVVVITENTTQKTQEVTINKN</sequence>
<proteinExistence type="predicted"/>
<accession>A0ABS6F4F5</accession>